<dbReference type="RefSeq" id="WP_178931160.1">
    <property type="nucleotide sequence ID" value="NZ_JACBAZ010000001.1"/>
</dbReference>
<comment type="function">
    <text evidence="7 8">Key enzyme in folate metabolism. Catalyzes an essential reaction for de novo glycine and purine synthesis, and for DNA precursor synthesis.</text>
</comment>
<keyword evidence="4 8" id="KW-0554">One-carbon metabolism</keyword>
<feature type="domain" description="DHFR" evidence="9">
    <location>
        <begin position="2"/>
        <end position="153"/>
    </location>
</feature>
<evidence type="ECO:0000313" key="10">
    <source>
        <dbReference type="EMBL" id="NWK54646.1"/>
    </source>
</evidence>
<dbReference type="GO" id="GO:0004146">
    <property type="term" value="F:dihydrofolate reductase activity"/>
    <property type="evidence" value="ECO:0007669"/>
    <property type="project" value="UniProtKB-EC"/>
</dbReference>
<comment type="catalytic activity">
    <reaction evidence="8">
        <text>(6S)-5,6,7,8-tetrahydrofolate + NADP(+) = 7,8-dihydrofolate + NADPH + H(+)</text>
        <dbReference type="Rhea" id="RHEA:15009"/>
        <dbReference type="ChEBI" id="CHEBI:15378"/>
        <dbReference type="ChEBI" id="CHEBI:57451"/>
        <dbReference type="ChEBI" id="CHEBI:57453"/>
        <dbReference type="ChEBI" id="CHEBI:57783"/>
        <dbReference type="ChEBI" id="CHEBI:58349"/>
        <dbReference type="EC" id="1.5.1.3"/>
    </reaction>
</comment>
<evidence type="ECO:0000256" key="3">
    <source>
        <dbReference type="ARBA" id="ARBA00012856"/>
    </source>
</evidence>
<dbReference type="AlphaFoldDB" id="A0A851GB52"/>
<evidence type="ECO:0000259" key="9">
    <source>
        <dbReference type="PROSITE" id="PS51330"/>
    </source>
</evidence>
<dbReference type="InterPro" id="IPR001796">
    <property type="entry name" value="DHFR_dom"/>
</dbReference>
<dbReference type="Gene3D" id="3.40.430.10">
    <property type="entry name" value="Dihydrofolate Reductase, subunit A"/>
    <property type="match status" value="1"/>
</dbReference>
<comment type="pathway">
    <text evidence="1 8">Cofactor biosynthesis; tetrahydrofolate biosynthesis; 5,6,7,8-tetrahydrofolate from 7,8-dihydrofolate: step 1/1.</text>
</comment>
<dbReference type="UniPathway" id="UPA00077">
    <property type="reaction ID" value="UER00158"/>
</dbReference>
<dbReference type="Pfam" id="PF00186">
    <property type="entry name" value="DHFR_1"/>
    <property type="match status" value="1"/>
</dbReference>
<evidence type="ECO:0000256" key="1">
    <source>
        <dbReference type="ARBA" id="ARBA00004903"/>
    </source>
</evidence>
<keyword evidence="5 8" id="KW-0521">NADP</keyword>
<sequence>MTLTAIVAMTPDRIIGKDGTLPWHLPEDLKLFKRHTTGNPIVMGRKTWDSIGKPLPKRQNIVITRDPDWSADGAEVIHSPKDLEKLELITDKVFIIGGAQIYSLFLPQLDEILVSHVHENYPGDTRFPEFEHQFPKVSIEEVYDTFELRRYQR</sequence>
<dbReference type="PRINTS" id="PR00070">
    <property type="entry name" value="DHFR"/>
</dbReference>
<dbReference type="SUPFAM" id="SSF53597">
    <property type="entry name" value="Dihydrofolate reductase-like"/>
    <property type="match status" value="1"/>
</dbReference>
<name>A0A851GB52_9BACT</name>
<keyword evidence="11" id="KW-1185">Reference proteome</keyword>
<organism evidence="10 11">
    <name type="scientific">Oceaniferula marina</name>
    <dbReference type="NCBI Taxonomy" id="2748318"/>
    <lineage>
        <taxon>Bacteria</taxon>
        <taxon>Pseudomonadati</taxon>
        <taxon>Verrucomicrobiota</taxon>
        <taxon>Verrucomicrobiia</taxon>
        <taxon>Verrucomicrobiales</taxon>
        <taxon>Verrucomicrobiaceae</taxon>
        <taxon>Oceaniferula</taxon>
    </lineage>
</organism>
<dbReference type="GO" id="GO:0005829">
    <property type="term" value="C:cytosol"/>
    <property type="evidence" value="ECO:0007669"/>
    <property type="project" value="TreeGrafter"/>
</dbReference>
<comment type="similarity">
    <text evidence="2 8">Belongs to the dihydrofolate reductase family.</text>
</comment>
<evidence type="ECO:0000256" key="6">
    <source>
        <dbReference type="ARBA" id="ARBA00023002"/>
    </source>
</evidence>
<keyword evidence="6 8" id="KW-0560">Oxidoreductase</keyword>
<dbReference type="Proteomes" id="UP000557872">
    <property type="component" value="Unassembled WGS sequence"/>
</dbReference>
<protein>
    <recommendedName>
        <fullName evidence="3 8">Dihydrofolate reductase</fullName>
        <ecNumber evidence="3 8">1.5.1.3</ecNumber>
    </recommendedName>
</protein>
<dbReference type="GO" id="GO:0046452">
    <property type="term" value="P:dihydrofolate metabolic process"/>
    <property type="evidence" value="ECO:0007669"/>
    <property type="project" value="TreeGrafter"/>
</dbReference>
<dbReference type="EMBL" id="JACBAZ010000001">
    <property type="protein sequence ID" value="NWK54646.1"/>
    <property type="molecule type" value="Genomic_DNA"/>
</dbReference>
<evidence type="ECO:0000256" key="4">
    <source>
        <dbReference type="ARBA" id="ARBA00022563"/>
    </source>
</evidence>
<dbReference type="GO" id="GO:0006730">
    <property type="term" value="P:one-carbon metabolic process"/>
    <property type="evidence" value="ECO:0007669"/>
    <property type="project" value="UniProtKB-KW"/>
</dbReference>
<dbReference type="GO" id="GO:0046654">
    <property type="term" value="P:tetrahydrofolate biosynthetic process"/>
    <property type="evidence" value="ECO:0007669"/>
    <property type="project" value="UniProtKB-UniPathway"/>
</dbReference>
<evidence type="ECO:0000256" key="7">
    <source>
        <dbReference type="ARBA" id="ARBA00025067"/>
    </source>
</evidence>
<dbReference type="PANTHER" id="PTHR48069:SF3">
    <property type="entry name" value="DIHYDROFOLATE REDUCTASE"/>
    <property type="match status" value="1"/>
</dbReference>
<comment type="caution">
    <text evidence="10">The sequence shown here is derived from an EMBL/GenBank/DDBJ whole genome shotgun (WGS) entry which is preliminary data.</text>
</comment>
<accession>A0A851GB52</accession>
<dbReference type="EC" id="1.5.1.3" evidence="3 8"/>
<evidence type="ECO:0000256" key="5">
    <source>
        <dbReference type="ARBA" id="ARBA00022857"/>
    </source>
</evidence>
<dbReference type="GO" id="GO:0046655">
    <property type="term" value="P:folic acid metabolic process"/>
    <property type="evidence" value="ECO:0007669"/>
    <property type="project" value="TreeGrafter"/>
</dbReference>
<dbReference type="InterPro" id="IPR012259">
    <property type="entry name" value="DHFR"/>
</dbReference>
<evidence type="ECO:0000256" key="2">
    <source>
        <dbReference type="ARBA" id="ARBA00009539"/>
    </source>
</evidence>
<dbReference type="PROSITE" id="PS51330">
    <property type="entry name" value="DHFR_2"/>
    <property type="match status" value="1"/>
</dbReference>
<evidence type="ECO:0000256" key="8">
    <source>
        <dbReference type="PIRNR" id="PIRNR000194"/>
    </source>
</evidence>
<reference evidence="10 11" key="1">
    <citation type="submission" date="2020-07" db="EMBL/GenBank/DDBJ databases">
        <title>Roseicoccus Jingziensis gen. nov., sp. nov., isolated from coastal seawater.</title>
        <authorList>
            <person name="Feng X."/>
        </authorList>
    </citation>
    <scope>NUCLEOTIDE SEQUENCE [LARGE SCALE GENOMIC DNA]</scope>
    <source>
        <strain evidence="10 11">N1E253</strain>
    </source>
</reference>
<gene>
    <name evidence="10" type="ORF">HW115_03425</name>
</gene>
<dbReference type="InterPro" id="IPR024072">
    <property type="entry name" value="DHFR-like_dom_sf"/>
</dbReference>
<dbReference type="CDD" id="cd00209">
    <property type="entry name" value="DHFR"/>
    <property type="match status" value="1"/>
</dbReference>
<proteinExistence type="inferred from homology"/>
<dbReference type="PIRSF" id="PIRSF000194">
    <property type="entry name" value="DHFR"/>
    <property type="match status" value="1"/>
</dbReference>
<evidence type="ECO:0000313" key="11">
    <source>
        <dbReference type="Proteomes" id="UP000557872"/>
    </source>
</evidence>
<dbReference type="GO" id="GO:0050661">
    <property type="term" value="F:NADP binding"/>
    <property type="evidence" value="ECO:0007669"/>
    <property type="project" value="InterPro"/>
</dbReference>
<dbReference type="PANTHER" id="PTHR48069">
    <property type="entry name" value="DIHYDROFOLATE REDUCTASE"/>
    <property type="match status" value="1"/>
</dbReference>